<evidence type="ECO:0000256" key="6">
    <source>
        <dbReference type="ARBA" id="ARBA00023077"/>
    </source>
</evidence>
<evidence type="ECO:0000313" key="15">
    <source>
        <dbReference type="EMBL" id="OQP66314.1"/>
    </source>
</evidence>
<dbReference type="InterPro" id="IPR039426">
    <property type="entry name" value="TonB-dep_rcpt-like"/>
</dbReference>
<evidence type="ECO:0000256" key="1">
    <source>
        <dbReference type="ARBA" id="ARBA00004571"/>
    </source>
</evidence>
<keyword evidence="3 10" id="KW-1134">Transmembrane beta strand</keyword>
<reference evidence="15 16" key="1">
    <citation type="submission" date="2016-03" db="EMBL/GenBank/DDBJ databases">
        <title>Niastella vici sp. nov., isolated from farmland soil.</title>
        <authorList>
            <person name="Chen L."/>
            <person name="Wang D."/>
            <person name="Yang S."/>
            <person name="Wang G."/>
        </authorList>
    </citation>
    <scope>NUCLEOTIDE SEQUENCE [LARGE SCALE GENOMIC DNA]</scope>
    <source>
        <strain evidence="15 16">DJ57</strain>
    </source>
</reference>
<dbReference type="SUPFAM" id="SSF56935">
    <property type="entry name" value="Porins"/>
    <property type="match status" value="1"/>
</dbReference>
<feature type="signal peptide" evidence="12">
    <location>
        <begin position="1"/>
        <end position="20"/>
    </location>
</feature>
<dbReference type="InterPro" id="IPR036942">
    <property type="entry name" value="Beta-barrel_TonB_sf"/>
</dbReference>
<dbReference type="InterPro" id="IPR012910">
    <property type="entry name" value="Plug_dom"/>
</dbReference>
<keyword evidence="2 10" id="KW-0813">Transport</keyword>
<dbReference type="Gene3D" id="2.170.130.10">
    <property type="entry name" value="TonB-dependent receptor, plug domain"/>
    <property type="match status" value="1"/>
</dbReference>
<dbReference type="Pfam" id="PF00593">
    <property type="entry name" value="TonB_dep_Rec_b-barrel"/>
    <property type="match status" value="1"/>
</dbReference>
<evidence type="ECO:0000256" key="12">
    <source>
        <dbReference type="SAM" id="SignalP"/>
    </source>
</evidence>
<feature type="chain" id="PRO_5012551463" description="TonB-dependent receptor" evidence="12">
    <location>
        <begin position="21"/>
        <end position="758"/>
    </location>
</feature>
<keyword evidence="5 12" id="KW-0732">Signal</keyword>
<evidence type="ECO:0000259" key="14">
    <source>
        <dbReference type="Pfam" id="PF07715"/>
    </source>
</evidence>
<keyword evidence="9 10" id="KW-0998">Cell outer membrane</keyword>
<dbReference type="PANTHER" id="PTHR30069:SF29">
    <property type="entry name" value="HEMOGLOBIN AND HEMOGLOBIN-HAPTOGLOBIN-BINDING PROTEIN 1-RELATED"/>
    <property type="match status" value="1"/>
</dbReference>
<dbReference type="InterPro" id="IPR000531">
    <property type="entry name" value="Beta-barrel_TonB"/>
</dbReference>
<comment type="subcellular location">
    <subcellularLocation>
        <location evidence="1 10">Cell outer membrane</location>
        <topology evidence="1 10">Multi-pass membrane protein</topology>
    </subcellularLocation>
</comment>
<evidence type="ECO:0000256" key="7">
    <source>
        <dbReference type="ARBA" id="ARBA00023136"/>
    </source>
</evidence>
<gene>
    <name evidence="15" type="ORF">A3860_12485</name>
</gene>
<comment type="similarity">
    <text evidence="10 11">Belongs to the TonB-dependent receptor family.</text>
</comment>
<evidence type="ECO:0000313" key="16">
    <source>
        <dbReference type="Proteomes" id="UP000192796"/>
    </source>
</evidence>
<keyword evidence="7 10" id="KW-0472">Membrane</keyword>
<evidence type="ECO:0000256" key="5">
    <source>
        <dbReference type="ARBA" id="ARBA00022729"/>
    </source>
</evidence>
<organism evidence="15 16">
    <name type="scientific">Niastella vici</name>
    <dbReference type="NCBI Taxonomy" id="1703345"/>
    <lineage>
        <taxon>Bacteria</taxon>
        <taxon>Pseudomonadati</taxon>
        <taxon>Bacteroidota</taxon>
        <taxon>Chitinophagia</taxon>
        <taxon>Chitinophagales</taxon>
        <taxon>Chitinophagaceae</taxon>
        <taxon>Niastella</taxon>
    </lineage>
</organism>
<dbReference type="InterPro" id="IPR037066">
    <property type="entry name" value="Plug_dom_sf"/>
</dbReference>
<name>A0A1V9G6Z3_9BACT</name>
<dbReference type="STRING" id="1703345.A3860_12485"/>
<feature type="domain" description="TonB-dependent receptor plug" evidence="14">
    <location>
        <begin position="42"/>
        <end position="149"/>
    </location>
</feature>
<comment type="caution">
    <text evidence="15">The sequence shown here is derived from an EMBL/GenBank/DDBJ whole genome shotgun (WGS) entry which is preliminary data.</text>
</comment>
<keyword evidence="8" id="KW-0675">Receptor</keyword>
<dbReference type="Proteomes" id="UP000192796">
    <property type="component" value="Unassembled WGS sequence"/>
</dbReference>
<proteinExistence type="inferred from homology"/>
<dbReference type="PANTHER" id="PTHR30069">
    <property type="entry name" value="TONB-DEPENDENT OUTER MEMBRANE RECEPTOR"/>
    <property type="match status" value="1"/>
</dbReference>
<evidence type="ECO:0000256" key="4">
    <source>
        <dbReference type="ARBA" id="ARBA00022692"/>
    </source>
</evidence>
<evidence type="ECO:0000256" key="10">
    <source>
        <dbReference type="PROSITE-ProRule" id="PRU01360"/>
    </source>
</evidence>
<keyword evidence="16" id="KW-1185">Reference proteome</keyword>
<dbReference type="GO" id="GO:0015344">
    <property type="term" value="F:siderophore uptake transmembrane transporter activity"/>
    <property type="evidence" value="ECO:0007669"/>
    <property type="project" value="TreeGrafter"/>
</dbReference>
<dbReference type="OrthoDB" id="9764669at2"/>
<dbReference type="PROSITE" id="PS52016">
    <property type="entry name" value="TONB_DEPENDENT_REC_3"/>
    <property type="match status" value="1"/>
</dbReference>
<dbReference type="GO" id="GO:0009279">
    <property type="term" value="C:cell outer membrane"/>
    <property type="evidence" value="ECO:0007669"/>
    <property type="project" value="UniProtKB-SubCell"/>
</dbReference>
<dbReference type="GO" id="GO:0044718">
    <property type="term" value="P:siderophore transmembrane transport"/>
    <property type="evidence" value="ECO:0007669"/>
    <property type="project" value="TreeGrafter"/>
</dbReference>
<evidence type="ECO:0000256" key="3">
    <source>
        <dbReference type="ARBA" id="ARBA00022452"/>
    </source>
</evidence>
<evidence type="ECO:0000259" key="13">
    <source>
        <dbReference type="Pfam" id="PF00593"/>
    </source>
</evidence>
<evidence type="ECO:0008006" key="17">
    <source>
        <dbReference type="Google" id="ProtNLM"/>
    </source>
</evidence>
<feature type="domain" description="TonB-dependent receptor-like beta-barrel" evidence="13">
    <location>
        <begin position="228"/>
        <end position="731"/>
    </location>
</feature>
<dbReference type="Pfam" id="PF07715">
    <property type="entry name" value="Plug"/>
    <property type="match status" value="1"/>
</dbReference>
<sequence>MKYFMLVITVFFVAGSNSYAQLTDTVSYDAVVVSATKFNEQKKNVAQKIEVISPKYISYVNAQNTGDLLISTGNIFVQKSQQGGSSPVIRGFEASRVLLIVDGVRMNNAIYRAGHLQNVISVDQNMLERAEVMYGPSSTLYGSDALGGAIHLISKEVKLSKPGEAFTASGNAFVRHSTVNNEKSAHGDVNLGFRHLGLLTSFTYSDFGDMKMGNRYPDKYPDFGRRAQYVRQDPGSFVDTVVKNENDRVQRYSGYRQWDILQKVMFQQSDKLSHSFNMQFSNSSNIPRYDRLQDMRNGTLRYAEWYYGPQKRDLFAYTFNATKLNGIIDELRTTVNYQDIEESRQTRELKRYDRFDSRREHVKVWGAVADARKIIGRHELTVGADAQWNKLRSVADRTNLQTGAVSKLDSRYPNGKNQMNYYGVFAQHVFKIKPNKWVLNDGIRLQAVQLHSIIADNSFFNLPVTDIKQHPVAITGNIGIVHLPSASTKLSLNISSGFRAPNIDDLARVFESSSSLQRVVVPNPDIKPEYTYGADAGINHTIKGIKLEATAYYTLFRNAITLAPFQLNAKDSMLYNGAMCQVVANQNRDKAYVYGFNAGITAALNAHFSLQGAVNYTKGRFKTNDKATTAIYQKQPDGTYAIVQAAVKEKPLDHIPPVFGKVSVNYRSERVNAEVFVHGNGWKRLSEYNPDGEDNAQYATADGMPSWMTLNCRTAVRVTGYLELQVAVENILDHNYRYFASGFSAPGRNFMVVVRSTF</sequence>
<keyword evidence="4 10" id="KW-0812">Transmembrane</keyword>
<evidence type="ECO:0000256" key="11">
    <source>
        <dbReference type="RuleBase" id="RU003357"/>
    </source>
</evidence>
<dbReference type="RefSeq" id="WP_081145251.1">
    <property type="nucleotide sequence ID" value="NZ_LVYD01000002.1"/>
</dbReference>
<evidence type="ECO:0000256" key="8">
    <source>
        <dbReference type="ARBA" id="ARBA00023170"/>
    </source>
</evidence>
<evidence type="ECO:0000256" key="9">
    <source>
        <dbReference type="ARBA" id="ARBA00023237"/>
    </source>
</evidence>
<dbReference type="Gene3D" id="2.40.170.20">
    <property type="entry name" value="TonB-dependent receptor, beta-barrel domain"/>
    <property type="match status" value="1"/>
</dbReference>
<accession>A0A1V9G6Z3</accession>
<keyword evidence="6 11" id="KW-0798">TonB box</keyword>
<dbReference type="AlphaFoldDB" id="A0A1V9G6Z3"/>
<evidence type="ECO:0000256" key="2">
    <source>
        <dbReference type="ARBA" id="ARBA00022448"/>
    </source>
</evidence>
<protein>
    <recommendedName>
        <fullName evidence="17">TonB-dependent receptor</fullName>
    </recommendedName>
</protein>
<dbReference type="EMBL" id="LVYD01000002">
    <property type="protein sequence ID" value="OQP66314.1"/>
    <property type="molecule type" value="Genomic_DNA"/>
</dbReference>